<feature type="transmembrane region" description="Helical" evidence="2">
    <location>
        <begin position="971"/>
        <end position="989"/>
    </location>
</feature>
<dbReference type="Proteomes" id="UP000642107">
    <property type="component" value="Unassembled WGS sequence"/>
</dbReference>
<dbReference type="InterPro" id="IPR027463">
    <property type="entry name" value="AcrB_DN_DC_subdom"/>
</dbReference>
<dbReference type="Gene3D" id="3.30.70.1320">
    <property type="entry name" value="Multidrug efflux transporter AcrB pore domain like"/>
    <property type="match status" value="1"/>
</dbReference>
<comment type="caution">
    <text evidence="3">The sequence shown here is derived from an EMBL/GenBank/DDBJ whole genome shotgun (WGS) entry which is preliminary data.</text>
</comment>
<keyword evidence="2" id="KW-0812">Transmembrane</keyword>
<feature type="region of interest" description="Disordered" evidence="1">
    <location>
        <begin position="514"/>
        <end position="533"/>
    </location>
</feature>
<keyword evidence="2" id="KW-1133">Transmembrane helix</keyword>
<dbReference type="PRINTS" id="PR00702">
    <property type="entry name" value="ACRIFLAVINRP"/>
</dbReference>
<feature type="transmembrane region" description="Helical" evidence="2">
    <location>
        <begin position="551"/>
        <end position="571"/>
    </location>
</feature>
<evidence type="ECO:0000256" key="2">
    <source>
        <dbReference type="SAM" id="Phobius"/>
    </source>
</evidence>
<dbReference type="RefSeq" id="WP_192279086.1">
    <property type="nucleotide sequence ID" value="NZ_JACZDF010000003.1"/>
</dbReference>
<sequence>MHKFSAFSLKNRALIALVTVVVAIFGGLAFTSLKQELIPSIEVPQLAVLTVHPGASAEVVASDVTAPIEKALQTVPGLLGTTTTSSTGVSVVMAEFEFGTDTAKVEQKMAQSISRIRSILPDGTDPSVMAISLDDFPVIQVAVSSDDTTKLAGTLAESVVPALERIDGVASASIVGAPGPRVAITPRAEDMARHGVNAQSIAQLLMQNGVLVPAGTIVDAGSEMAVQVGSRLASVDQIKDLPLVGTQGSVSFTDEDGFPVDVPSGLAATLGDVADVELTTDPTTSYSLVDGVEALTLSITKLPDANTVDVSHAVQDALPELEARVAGASFDVLVDQAPFIEDSISGLATEGLLGLVMAVIVILAFLRSGRATLVTAVSIPVSLLIAFVGMQAAGYTLNILSLGGLTIAIGRIVDDSIVVIENVERHMRYGKSRRRTIIDAVREVGGAITASTVTTVAVFVPIALVGGMSGVLFRPFAFTVAIAMGASLLVSLTIVPVLAFWSLSWKGHDAATPDAHAAAPTAQDEELSEPDTGAIQRGYGRTLDWTLAHRWTTIGIAVAVLAGTLALVPFMKTSFLGDMAQNSLGITQQVKPGTSLTQQLRTARTVDEALRKVDGVELVAATIGQTDQSMLLGGAESISYSLTTDADGDQAKIQDAVRAALADVVDEEDLTISPFAGMGMSNDVQISVTGSDAKAVASGTSAIADAMRPLEGVRQVSTSLTDARPTVSVVIDRTKAAAAGLTETQLSQAVAGMITPQQIGAVTLDGSSVNVYLTPEDPARSVAGIRDLPLGAEGGTVGDLAEVKVVDGPVSITTSNGVRNQVVNVTPESDDLGQTSSVVQEALDGVDLPDGVTAEVGGVTAEQNEAFSQLGLAMLVAILIVYVVMVATFRSLLHPLLLLVSIPFAATGAILLQVATGVALGVPSLIGVLMLIGIVVTNAIVLVDLVKQYRDRGVPMADALRRGAVHRVRPILMTAVATILALAPMAIGVTGHGGFISQPLAIVVIGGLFSSTLMTLIVLPALYHLVESVGKRGATRVLED</sequence>
<feature type="transmembrane region" description="Helical" evidence="2">
    <location>
        <begin position="476"/>
        <end position="501"/>
    </location>
</feature>
<dbReference type="Pfam" id="PF00873">
    <property type="entry name" value="ACR_tran"/>
    <property type="match status" value="1"/>
</dbReference>
<protein>
    <submittedName>
        <fullName evidence="3">Efflux RND transporter permease subunit</fullName>
    </submittedName>
</protein>
<dbReference type="InterPro" id="IPR001036">
    <property type="entry name" value="Acrflvin-R"/>
</dbReference>
<evidence type="ECO:0000313" key="4">
    <source>
        <dbReference type="Proteomes" id="UP000642107"/>
    </source>
</evidence>
<feature type="transmembrane region" description="Helical" evidence="2">
    <location>
        <begin position="399"/>
        <end position="423"/>
    </location>
</feature>
<dbReference type="EMBL" id="JACZDF010000003">
    <property type="protein sequence ID" value="MBD9699206.1"/>
    <property type="molecule type" value="Genomic_DNA"/>
</dbReference>
<dbReference type="Gene3D" id="1.20.1640.10">
    <property type="entry name" value="Multidrug efflux transporter AcrB transmembrane domain"/>
    <property type="match status" value="2"/>
</dbReference>
<dbReference type="Gene3D" id="3.30.70.1430">
    <property type="entry name" value="Multidrug efflux transporter AcrB pore domain"/>
    <property type="match status" value="2"/>
</dbReference>
<keyword evidence="4" id="KW-1185">Reference proteome</keyword>
<evidence type="ECO:0000256" key="1">
    <source>
        <dbReference type="SAM" id="MobiDB-lite"/>
    </source>
</evidence>
<dbReference type="SUPFAM" id="SSF82693">
    <property type="entry name" value="Multidrug efflux transporter AcrB pore domain, PN1, PN2, PC1 and PC2 subdomains"/>
    <property type="match status" value="2"/>
</dbReference>
<evidence type="ECO:0000313" key="3">
    <source>
        <dbReference type="EMBL" id="MBD9699206.1"/>
    </source>
</evidence>
<dbReference type="PANTHER" id="PTHR32063:SF0">
    <property type="entry name" value="SWARMING MOTILITY PROTEIN SWRC"/>
    <property type="match status" value="1"/>
</dbReference>
<dbReference type="SUPFAM" id="SSF82866">
    <property type="entry name" value="Multidrug efflux transporter AcrB transmembrane domain"/>
    <property type="match status" value="2"/>
</dbReference>
<dbReference type="PANTHER" id="PTHR32063">
    <property type="match status" value="1"/>
</dbReference>
<feature type="transmembrane region" description="Helical" evidence="2">
    <location>
        <begin position="925"/>
        <end position="946"/>
    </location>
</feature>
<reference evidence="3 4" key="1">
    <citation type="submission" date="2020-09" db="EMBL/GenBank/DDBJ databases">
        <title>Flavimobilis rhizosphaerae sp. nov., isolated from rhizosphere soil of Spartina alterniflora.</title>
        <authorList>
            <person name="Hanqin C."/>
        </authorList>
    </citation>
    <scope>NUCLEOTIDE SEQUENCE [LARGE SCALE GENOMIC DNA]</scope>
    <source>
        <strain evidence="3 4">GY 10621</strain>
    </source>
</reference>
<dbReference type="Gene3D" id="3.30.70.1440">
    <property type="entry name" value="Multidrug efflux transporter AcrB pore domain"/>
    <property type="match status" value="1"/>
</dbReference>
<feature type="transmembrane region" description="Helical" evidence="2">
    <location>
        <begin position="373"/>
        <end position="393"/>
    </location>
</feature>
<feature type="transmembrane region" description="Helical" evidence="2">
    <location>
        <begin position="896"/>
        <end position="919"/>
    </location>
</feature>
<gene>
    <name evidence="3" type="ORF">IGS67_06830</name>
</gene>
<accession>A0ABR9DS30</accession>
<feature type="transmembrane region" description="Helical" evidence="2">
    <location>
        <begin position="344"/>
        <end position="366"/>
    </location>
</feature>
<name>A0ABR9DS30_9MICO</name>
<dbReference type="Gene3D" id="3.30.2090.10">
    <property type="entry name" value="Multidrug efflux transporter AcrB TolC docking domain, DN and DC subdomains"/>
    <property type="match status" value="2"/>
</dbReference>
<organism evidence="3 4">
    <name type="scientific">Flavimobilis rhizosphaerae</name>
    <dbReference type="NCBI Taxonomy" id="2775421"/>
    <lineage>
        <taxon>Bacteria</taxon>
        <taxon>Bacillati</taxon>
        <taxon>Actinomycetota</taxon>
        <taxon>Actinomycetes</taxon>
        <taxon>Micrococcales</taxon>
        <taxon>Jonesiaceae</taxon>
        <taxon>Flavimobilis</taxon>
    </lineage>
</organism>
<feature type="transmembrane region" description="Helical" evidence="2">
    <location>
        <begin position="1001"/>
        <end position="1026"/>
    </location>
</feature>
<keyword evidence="2" id="KW-0472">Membrane</keyword>
<feature type="transmembrane region" description="Helical" evidence="2">
    <location>
        <begin position="870"/>
        <end position="889"/>
    </location>
</feature>
<feature type="transmembrane region" description="Helical" evidence="2">
    <location>
        <begin position="444"/>
        <end position="464"/>
    </location>
</feature>
<dbReference type="SUPFAM" id="SSF82714">
    <property type="entry name" value="Multidrug efflux transporter AcrB TolC docking domain, DN and DC subdomains"/>
    <property type="match status" value="2"/>
</dbReference>
<proteinExistence type="predicted"/>